<dbReference type="OrthoDB" id="2449121at2759"/>
<dbReference type="PANTHER" id="PTHR35871:SF1">
    <property type="entry name" value="CXC1-LIKE CYSTEINE CLUSTER ASSOCIATED WITH KDZ TRANSPOSASES DOMAIN-CONTAINING PROTEIN"/>
    <property type="match status" value="1"/>
</dbReference>
<protein>
    <submittedName>
        <fullName evidence="1">Uncharacterized protein</fullName>
    </submittedName>
</protein>
<gene>
    <name evidence="1" type="ORF">M404DRAFT_16178</name>
</gene>
<dbReference type="EMBL" id="KN831984">
    <property type="protein sequence ID" value="KIO02026.1"/>
    <property type="molecule type" value="Genomic_DNA"/>
</dbReference>
<reference evidence="2" key="2">
    <citation type="submission" date="2015-01" db="EMBL/GenBank/DDBJ databases">
        <title>Evolutionary Origins and Diversification of the Mycorrhizal Mutualists.</title>
        <authorList>
            <consortium name="DOE Joint Genome Institute"/>
            <consortium name="Mycorrhizal Genomics Consortium"/>
            <person name="Kohler A."/>
            <person name="Kuo A."/>
            <person name="Nagy L.G."/>
            <person name="Floudas D."/>
            <person name="Copeland A."/>
            <person name="Barry K.W."/>
            <person name="Cichocki N."/>
            <person name="Veneault-Fourrey C."/>
            <person name="LaButti K."/>
            <person name="Lindquist E.A."/>
            <person name="Lipzen A."/>
            <person name="Lundell T."/>
            <person name="Morin E."/>
            <person name="Murat C."/>
            <person name="Riley R."/>
            <person name="Ohm R."/>
            <person name="Sun H."/>
            <person name="Tunlid A."/>
            <person name="Henrissat B."/>
            <person name="Grigoriev I.V."/>
            <person name="Hibbett D.S."/>
            <person name="Martin F."/>
        </authorList>
    </citation>
    <scope>NUCLEOTIDE SEQUENCE [LARGE SCALE GENOMIC DNA]</scope>
    <source>
        <strain evidence="2">Marx 270</strain>
    </source>
</reference>
<evidence type="ECO:0000313" key="2">
    <source>
        <dbReference type="Proteomes" id="UP000054217"/>
    </source>
</evidence>
<dbReference type="InterPro" id="IPR036397">
    <property type="entry name" value="RNaseH_sf"/>
</dbReference>
<dbReference type="GO" id="GO:0003676">
    <property type="term" value="F:nucleic acid binding"/>
    <property type="evidence" value="ECO:0007669"/>
    <property type="project" value="InterPro"/>
</dbReference>
<sequence length="471" mass="53577">MKQVNAVILPALGLDATDHNISEGTAQWWLGKLGYELKEAKKGIYIDGHEREDVVTYHKEFLAMFGENERLQRTYTDDSLEPVEPQLGPGEQLHILVMHDESIVHANELRRQVYVCDGKMPLRKKGQGRAIHISDFIVKENAGLPMDHQLKCTDTCEIIYPGKNNDGFWTNEKLVKQVKKAIVIFEYMYPNSVAEFVFDQSSAHGAFAKDALNAKEMNVRPGGKQWLMHNTFIPMDNPNPDLHGKPQAMVFPPDLPPHHPDFEFHGQVKGMQHILKECGLISVLEAANGGKVVRECSTCKLSREVQEQLHWEALATAEGADEPGKSNLDMLQESLRTDCCMQKMLANQQDFKDEKPLILILIEEAGHRCWFLPKFHCELNPIEMYWGWMKVHECFCTASDGTFLTTKCLVPQILDDCPVKTIHAFFRKTWHYMDAYRKGLNACQAEFAVKKYKSHGHCGPMLIMSIGVLLN</sequence>
<dbReference type="PANTHER" id="PTHR35871">
    <property type="entry name" value="EXPRESSED PROTEIN"/>
    <property type="match status" value="1"/>
</dbReference>
<proteinExistence type="predicted"/>
<dbReference type="STRING" id="870435.A0A0C3P3H4"/>
<accession>A0A0C3P3H4</accession>
<organism evidence="1 2">
    <name type="scientific">Pisolithus tinctorius Marx 270</name>
    <dbReference type="NCBI Taxonomy" id="870435"/>
    <lineage>
        <taxon>Eukaryota</taxon>
        <taxon>Fungi</taxon>
        <taxon>Dikarya</taxon>
        <taxon>Basidiomycota</taxon>
        <taxon>Agaricomycotina</taxon>
        <taxon>Agaricomycetes</taxon>
        <taxon>Agaricomycetidae</taxon>
        <taxon>Boletales</taxon>
        <taxon>Sclerodermatineae</taxon>
        <taxon>Pisolithaceae</taxon>
        <taxon>Pisolithus</taxon>
    </lineage>
</organism>
<dbReference type="Proteomes" id="UP000054217">
    <property type="component" value="Unassembled WGS sequence"/>
</dbReference>
<name>A0A0C3P3H4_PISTI</name>
<dbReference type="AlphaFoldDB" id="A0A0C3P3H4"/>
<dbReference type="HOGENOM" id="CLU_005726_3_1_1"/>
<dbReference type="Gene3D" id="3.30.420.10">
    <property type="entry name" value="Ribonuclease H-like superfamily/Ribonuclease H"/>
    <property type="match status" value="1"/>
</dbReference>
<evidence type="ECO:0000313" key="1">
    <source>
        <dbReference type="EMBL" id="KIO02026.1"/>
    </source>
</evidence>
<reference evidence="1 2" key="1">
    <citation type="submission" date="2014-04" db="EMBL/GenBank/DDBJ databases">
        <authorList>
            <consortium name="DOE Joint Genome Institute"/>
            <person name="Kuo A."/>
            <person name="Kohler A."/>
            <person name="Costa M.D."/>
            <person name="Nagy L.G."/>
            <person name="Floudas D."/>
            <person name="Copeland A."/>
            <person name="Barry K.W."/>
            <person name="Cichocki N."/>
            <person name="Veneault-Fourrey C."/>
            <person name="LaButti K."/>
            <person name="Lindquist E.A."/>
            <person name="Lipzen A."/>
            <person name="Lundell T."/>
            <person name="Morin E."/>
            <person name="Murat C."/>
            <person name="Sun H."/>
            <person name="Tunlid A."/>
            <person name="Henrissat B."/>
            <person name="Grigoriev I.V."/>
            <person name="Hibbett D.S."/>
            <person name="Martin F."/>
            <person name="Nordberg H.P."/>
            <person name="Cantor M.N."/>
            <person name="Hua S.X."/>
        </authorList>
    </citation>
    <scope>NUCLEOTIDE SEQUENCE [LARGE SCALE GENOMIC DNA]</scope>
    <source>
        <strain evidence="1 2">Marx 270</strain>
    </source>
</reference>
<keyword evidence="2" id="KW-1185">Reference proteome</keyword>
<dbReference type="InParanoid" id="A0A0C3P3H4"/>